<dbReference type="Pfam" id="PF14489">
    <property type="entry name" value="QueF"/>
    <property type="match status" value="1"/>
</dbReference>
<keyword evidence="1 5" id="KW-0963">Cytoplasm</keyword>
<evidence type="ECO:0000256" key="1">
    <source>
        <dbReference type="ARBA" id="ARBA00022490"/>
    </source>
</evidence>
<dbReference type="InterPro" id="IPR029500">
    <property type="entry name" value="QueF"/>
</dbReference>
<feature type="active site" description="Thioimide intermediate" evidence="5">
    <location>
        <position position="51"/>
    </location>
</feature>
<comment type="function">
    <text evidence="5">Catalyzes the NADPH-dependent reduction of 7-cyano-7-deazaguanine (preQ0) to 7-aminomethyl-7-deazaguanine (preQ1).</text>
</comment>
<dbReference type="PANTHER" id="PTHR34354">
    <property type="entry name" value="NADPH-DEPENDENT 7-CYANO-7-DEAZAGUANINE REDUCTASE"/>
    <property type="match status" value="1"/>
</dbReference>
<dbReference type="PANTHER" id="PTHR34354:SF1">
    <property type="entry name" value="NADPH-DEPENDENT 7-CYANO-7-DEAZAGUANINE REDUCTASE"/>
    <property type="match status" value="1"/>
</dbReference>
<dbReference type="UniPathway" id="UPA00392"/>
<evidence type="ECO:0000313" key="7">
    <source>
        <dbReference type="Proteomes" id="UP000593765"/>
    </source>
</evidence>
<evidence type="ECO:0000256" key="4">
    <source>
        <dbReference type="ARBA" id="ARBA00023002"/>
    </source>
</evidence>
<keyword evidence="2 5" id="KW-0671">Queuosine biosynthesis</keyword>
<keyword evidence="3 5" id="KW-0521">NADP</keyword>
<dbReference type="SUPFAM" id="SSF55620">
    <property type="entry name" value="Tetrahydrobiopterin biosynthesis enzymes-like"/>
    <property type="match status" value="1"/>
</dbReference>
<dbReference type="AlphaFoldDB" id="A0A7M2WW16"/>
<dbReference type="InterPro" id="IPR043133">
    <property type="entry name" value="GTP-CH-I_C/QueF"/>
</dbReference>
<gene>
    <name evidence="5 6" type="primary">queF</name>
    <name evidence="6" type="ORF">IPV69_25575</name>
</gene>
<dbReference type="InterPro" id="IPR050084">
    <property type="entry name" value="NADPH_dep_7-cyano-7-deazaG_red"/>
</dbReference>
<comment type="caution">
    <text evidence="5">Lacks conserved residue(s) required for the propagation of feature annotation.</text>
</comment>
<feature type="active site" description="Proton donor" evidence="5">
    <location>
        <position position="58"/>
    </location>
</feature>
<evidence type="ECO:0000256" key="2">
    <source>
        <dbReference type="ARBA" id="ARBA00022785"/>
    </source>
</evidence>
<comment type="catalytic activity">
    <reaction evidence="5">
        <text>7-aminomethyl-7-carbaguanine + 2 NADP(+) = 7-cyano-7-carbaguanine + 2 NADPH + 3 H(+)</text>
        <dbReference type="Rhea" id="RHEA:13409"/>
        <dbReference type="ChEBI" id="CHEBI:15378"/>
        <dbReference type="ChEBI" id="CHEBI:45075"/>
        <dbReference type="ChEBI" id="CHEBI:57783"/>
        <dbReference type="ChEBI" id="CHEBI:58349"/>
        <dbReference type="ChEBI" id="CHEBI:58703"/>
        <dbReference type="EC" id="1.7.1.13"/>
    </reaction>
</comment>
<dbReference type="HAMAP" id="MF_00818">
    <property type="entry name" value="QueF_type1"/>
    <property type="match status" value="1"/>
</dbReference>
<sequence length="137" mass="15441">MPDSPTHLGHKSVLSEAQIADPKTILDAFPNPFPDRDYQIEFVFPEFTSVCPVTGQPDFATITLQYVPDQRCVEMKSLKLYYYAFRNKGMFYESVTNTIRDELVALLKPRRLKVIGAFNARGGTVGTITVDYVGSVR</sequence>
<keyword evidence="7" id="KW-1185">Reference proteome</keyword>
<proteinExistence type="inferred from homology"/>
<dbReference type="PIRSF" id="PIRSF027377">
    <property type="entry name" value="Nitrile_oxidored_QueF"/>
    <property type="match status" value="1"/>
</dbReference>
<keyword evidence="4 5" id="KW-0560">Oxidoreductase</keyword>
<dbReference type="Proteomes" id="UP000593765">
    <property type="component" value="Chromosome"/>
</dbReference>
<dbReference type="GO" id="GO:0033739">
    <property type="term" value="F:preQ1 synthase activity"/>
    <property type="evidence" value="ECO:0007669"/>
    <property type="project" value="UniProtKB-UniRule"/>
</dbReference>
<comment type="similarity">
    <text evidence="5">Belongs to the GTP cyclohydrolase I family. QueF type 1 subfamily.</text>
</comment>
<evidence type="ECO:0000256" key="3">
    <source>
        <dbReference type="ARBA" id="ARBA00022857"/>
    </source>
</evidence>
<dbReference type="NCBIfam" id="TIGR03139">
    <property type="entry name" value="QueF-II"/>
    <property type="match status" value="1"/>
</dbReference>
<dbReference type="KEGG" id="hbs:IPV69_25575"/>
<reference evidence="6 7" key="1">
    <citation type="submission" date="2020-10" db="EMBL/GenBank/DDBJ databases">
        <title>Wide distribution of Phycisphaera-like planctomycetes from WD2101 soil group in peatlands and genome analysis of the first cultivated representative.</title>
        <authorList>
            <person name="Dedysh S.N."/>
            <person name="Beletsky A.V."/>
            <person name="Ivanova A."/>
            <person name="Kulichevskaya I.S."/>
            <person name="Suzina N.E."/>
            <person name="Philippov D.A."/>
            <person name="Rakitin A.L."/>
            <person name="Mardanov A.V."/>
            <person name="Ravin N.V."/>
        </authorList>
    </citation>
    <scope>NUCLEOTIDE SEQUENCE [LARGE SCALE GENOMIC DNA]</scope>
    <source>
        <strain evidence="6 7">M1803</strain>
    </source>
</reference>
<dbReference type="Gene3D" id="3.30.1130.10">
    <property type="match status" value="1"/>
</dbReference>
<feature type="binding site" evidence="5">
    <location>
        <begin position="92"/>
        <end position="93"/>
    </location>
    <ligand>
        <name>substrate</name>
    </ligand>
</feature>
<organism evidence="6 7">
    <name type="scientific">Humisphaera borealis</name>
    <dbReference type="NCBI Taxonomy" id="2807512"/>
    <lineage>
        <taxon>Bacteria</taxon>
        <taxon>Pseudomonadati</taxon>
        <taxon>Planctomycetota</taxon>
        <taxon>Phycisphaerae</taxon>
        <taxon>Tepidisphaerales</taxon>
        <taxon>Tepidisphaeraceae</taxon>
        <taxon>Humisphaera</taxon>
    </lineage>
</organism>
<comment type="subcellular location">
    <subcellularLocation>
        <location evidence="5">Cytoplasm</location>
    </subcellularLocation>
</comment>
<dbReference type="GO" id="GO:0008616">
    <property type="term" value="P:tRNA queuosine(34) biosynthetic process"/>
    <property type="evidence" value="ECO:0007669"/>
    <property type="project" value="UniProtKB-UniRule"/>
</dbReference>
<dbReference type="EMBL" id="CP063458">
    <property type="protein sequence ID" value="QOV89524.1"/>
    <property type="molecule type" value="Genomic_DNA"/>
</dbReference>
<dbReference type="GO" id="GO:0005737">
    <property type="term" value="C:cytoplasm"/>
    <property type="evidence" value="ECO:0007669"/>
    <property type="project" value="UniProtKB-SubCell"/>
</dbReference>
<dbReference type="RefSeq" id="WP_206292568.1">
    <property type="nucleotide sequence ID" value="NZ_CP063458.1"/>
</dbReference>
<accession>A0A7M2WW16</accession>
<protein>
    <recommendedName>
        <fullName evidence="5">NADPH-dependent 7-cyano-7-deazaguanine reductase</fullName>
        <ecNumber evidence="5">1.7.1.13</ecNumber>
    </recommendedName>
    <alternativeName>
        <fullName evidence="5">7-cyano-7-carbaguanine reductase</fullName>
    </alternativeName>
    <alternativeName>
        <fullName evidence="5">NADPH-dependent nitrile oxidoreductase</fullName>
    </alternativeName>
    <alternativeName>
        <fullName evidence="5">PreQ(0) reductase</fullName>
    </alternativeName>
</protein>
<evidence type="ECO:0000313" key="6">
    <source>
        <dbReference type="EMBL" id="QOV89524.1"/>
    </source>
</evidence>
<dbReference type="InterPro" id="IPR016856">
    <property type="entry name" value="QueF_type1"/>
</dbReference>
<name>A0A7M2WW16_9BACT</name>
<dbReference type="EC" id="1.7.1.13" evidence="5"/>
<evidence type="ECO:0000256" key="5">
    <source>
        <dbReference type="HAMAP-Rule" id="MF_00818"/>
    </source>
</evidence>
<comment type="pathway">
    <text evidence="5">tRNA modification; tRNA-queuosine biosynthesis.</text>
</comment>